<protein>
    <recommendedName>
        <fullName evidence="3">Serine/threonine-protein kinase WNK CCTL2 domain-containing protein</fullName>
    </recommendedName>
</protein>
<dbReference type="Ensembl" id="ENSHHUT00000012231.1">
    <property type="protein sequence ID" value="ENSHHUP00000011860.1"/>
    <property type="gene ID" value="ENSHHUG00000007235.1"/>
</dbReference>
<reference evidence="5" key="1">
    <citation type="submission" date="2018-06" db="EMBL/GenBank/DDBJ databases">
        <title>Genome assembly of Danube salmon.</title>
        <authorList>
            <person name="Macqueen D.J."/>
            <person name="Gundappa M.K."/>
        </authorList>
    </citation>
    <scope>NUCLEOTIDE SEQUENCE [LARGE SCALE GENOMIC DNA]</scope>
</reference>
<feature type="region of interest" description="Disordered" evidence="2">
    <location>
        <begin position="757"/>
        <end position="901"/>
    </location>
</feature>
<dbReference type="GeneTree" id="ENSGT00940000160145"/>
<feature type="domain" description="Serine/threonine-protein kinase WNK CCTL2" evidence="3">
    <location>
        <begin position="1"/>
        <end position="60"/>
    </location>
</feature>
<evidence type="ECO:0000256" key="2">
    <source>
        <dbReference type="SAM" id="MobiDB-lite"/>
    </source>
</evidence>
<evidence type="ECO:0000259" key="3">
    <source>
        <dbReference type="Pfam" id="PF24889"/>
    </source>
</evidence>
<feature type="region of interest" description="Disordered" evidence="2">
    <location>
        <begin position="104"/>
        <end position="207"/>
    </location>
</feature>
<feature type="coiled-coil region" evidence="1">
    <location>
        <begin position="402"/>
        <end position="440"/>
    </location>
</feature>
<feature type="compositionally biased region" description="Low complexity" evidence="2">
    <location>
        <begin position="832"/>
        <end position="847"/>
    </location>
</feature>
<name>A0A4W5KN77_9TELE</name>
<reference evidence="4" key="3">
    <citation type="submission" date="2025-09" db="UniProtKB">
        <authorList>
            <consortium name="Ensembl"/>
        </authorList>
    </citation>
    <scope>IDENTIFICATION</scope>
</reference>
<feature type="compositionally biased region" description="Low complexity" evidence="2">
    <location>
        <begin position="167"/>
        <end position="188"/>
    </location>
</feature>
<organism evidence="4 5">
    <name type="scientific">Hucho hucho</name>
    <name type="common">huchen</name>
    <dbReference type="NCBI Taxonomy" id="62062"/>
    <lineage>
        <taxon>Eukaryota</taxon>
        <taxon>Metazoa</taxon>
        <taxon>Chordata</taxon>
        <taxon>Craniata</taxon>
        <taxon>Vertebrata</taxon>
        <taxon>Euteleostomi</taxon>
        <taxon>Actinopterygii</taxon>
        <taxon>Neopterygii</taxon>
        <taxon>Teleostei</taxon>
        <taxon>Protacanthopterygii</taxon>
        <taxon>Salmoniformes</taxon>
        <taxon>Salmonidae</taxon>
        <taxon>Salmoninae</taxon>
        <taxon>Hucho</taxon>
    </lineage>
</organism>
<feature type="compositionally biased region" description="Low complexity" evidence="2">
    <location>
        <begin position="782"/>
        <end position="807"/>
    </location>
</feature>
<feature type="region of interest" description="Disordered" evidence="2">
    <location>
        <begin position="276"/>
        <end position="304"/>
    </location>
</feature>
<feature type="compositionally biased region" description="Low complexity" evidence="2">
    <location>
        <begin position="1350"/>
        <end position="1366"/>
    </location>
</feature>
<feature type="compositionally biased region" description="Low complexity" evidence="2">
    <location>
        <begin position="196"/>
        <end position="207"/>
    </location>
</feature>
<keyword evidence="5" id="KW-1185">Reference proteome</keyword>
<feature type="region of interest" description="Disordered" evidence="2">
    <location>
        <begin position="1274"/>
        <end position="1331"/>
    </location>
</feature>
<accession>A0A4W5KN77</accession>
<feature type="compositionally biased region" description="Basic residues" evidence="2">
    <location>
        <begin position="1144"/>
        <end position="1157"/>
    </location>
</feature>
<feature type="compositionally biased region" description="Acidic residues" evidence="2">
    <location>
        <begin position="1073"/>
        <end position="1083"/>
    </location>
</feature>
<keyword evidence="1" id="KW-0175">Coiled coil</keyword>
<feature type="region of interest" description="Disordered" evidence="2">
    <location>
        <begin position="612"/>
        <end position="712"/>
    </location>
</feature>
<dbReference type="Proteomes" id="UP000314982">
    <property type="component" value="Unassembled WGS sequence"/>
</dbReference>
<dbReference type="InterPro" id="IPR056865">
    <property type="entry name" value="CCTL2_WNK"/>
</dbReference>
<feature type="compositionally biased region" description="Low complexity" evidence="2">
    <location>
        <begin position="655"/>
        <end position="699"/>
    </location>
</feature>
<feature type="compositionally biased region" description="Low complexity" evidence="2">
    <location>
        <begin position="1419"/>
        <end position="1439"/>
    </location>
</feature>
<feature type="compositionally biased region" description="Low complexity" evidence="2">
    <location>
        <begin position="1275"/>
        <end position="1290"/>
    </location>
</feature>
<feature type="compositionally biased region" description="Polar residues" evidence="2">
    <location>
        <begin position="294"/>
        <end position="303"/>
    </location>
</feature>
<feature type="compositionally biased region" description="Low complexity" evidence="2">
    <location>
        <begin position="276"/>
        <end position="293"/>
    </location>
</feature>
<feature type="compositionally biased region" description="Low complexity" evidence="2">
    <location>
        <begin position="1319"/>
        <end position="1331"/>
    </location>
</feature>
<dbReference type="STRING" id="62062.ENSHHUP00000011860"/>
<feature type="compositionally biased region" description="Pro residues" evidence="2">
    <location>
        <begin position="884"/>
        <end position="895"/>
    </location>
</feature>
<dbReference type="Pfam" id="PF24889">
    <property type="entry name" value="CCTL2_WNK"/>
    <property type="match status" value="1"/>
</dbReference>
<feature type="compositionally biased region" description="Polar residues" evidence="2">
    <location>
        <begin position="1291"/>
        <end position="1313"/>
    </location>
</feature>
<feature type="region of interest" description="Disordered" evidence="2">
    <location>
        <begin position="1419"/>
        <end position="1452"/>
    </location>
</feature>
<evidence type="ECO:0000256" key="1">
    <source>
        <dbReference type="SAM" id="Coils"/>
    </source>
</evidence>
<feature type="compositionally biased region" description="Basic and acidic residues" evidence="2">
    <location>
        <begin position="1031"/>
        <end position="1050"/>
    </location>
</feature>
<feature type="compositionally biased region" description="Low complexity" evidence="2">
    <location>
        <begin position="612"/>
        <end position="632"/>
    </location>
</feature>
<feature type="region of interest" description="Disordered" evidence="2">
    <location>
        <begin position="1350"/>
        <end position="1370"/>
    </location>
</feature>
<reference evidence="4" key="2">
    <citation type="submission" date="2025-08" db="UniProtKB">
        <authorList>
            <consortium name="Ensembl"/>
        </authorList>
    </citation>
    <scope>IDENTIFICATION</scope>
</reference>
<proteinExistence type="predicted"/>
<sequence length="1452" mass="155524">MVECQLETHSNKMVTFKFDTEGDAPEDIADYMVEEDFVLESEKDTFVEELRSIVKRAQEMLLTHQQTGSMEQLHVSTPTGTAMDWAPQSSPVGRWRFFINQTIRHRDSTSNQGGASTPPPLSTGEVRVPQSTDTDREGGGGSQRSDSSFAGMVSSPPPRSTSTLCVPATASSPPASTSTVSAPASMSAPPAPAAPAPDTTASASSDSRVSALTSSLASAVVASVPHPVPAASAGLGLDLQASIDQTSSATTATSSIPTTAANLPVPTMVAASATIAPTTTPSPTEALTSPATSGGSMVSQGQGPSLGDVVKVATLGPGVSGGDHSSTGSIHPPVAVNAAVASPPVSRAGLEQQQHTLPQMQCMVAQAQPQVQLQQQLQTVQQVQQQQPLLEHQQQHLKTVQLQQVQQQQQEYQEQIQLQQQKQQHALQQSIQQLQMLQQQQLQPQQPQQSEVHLQPQLSHTEPLQQPCMSLQSQTEMVPLALQQQTQQMPVQMQNAQYNAQLHMQQLHQLPPPQQQQPVISQQQAAIDLQPQHQQQLALEQALHIQQQQQMLQQQQQQQQHQQQLSVNQQYVQQQSVQPLNMALVQPQAQQLPLEQTQQLVQQVHQQQQQQQQQEVNPQQQQVPQQAPLQKQPSLQQSEWERSTEDDSVTEDTGSHSAPLHPSSDLSLPHLPLNINTTSDAPLPPLSLTLTPSPVQPSSVAESDSEGPPKIEFVDNRIKTLDEKLRNLLYQEYSSGAAVTGGAAVASTAGATAVSAASTSAGGDESSEPHSLQPSSFPPPALSSSDTSPHSSSSTTSSTTSRSSSTSPDLERGRGVGEEVPPASPVEQQPGPSLSSASPASSLLASPHGDSAGPPPIPGEPTVFAAPPHSDTSTPGEVTTWPPNLHPIPLGPGSPPQHNAGGGYFGLNLTCPSIRNPVSKKSWTRKFKSWACKLRHSASLFKKPRVQQDGHSSGSQAVREARERVSSNPPHSHKGRFQVTPVPQPPEGSPHKEAACGTGSSHRKVGRFSVTQTEARKEEEELTDSSPVSPDLERERRARGKEGEREEGKRTPALSHPPRGHGHGHGHSPLGSSDDEESEMEDEDLRKELHKLREKHIKEVVSLHAQQNRELQELYRQLRSLKDHRQTLPRTPPFPSGSPALSPRRPRPAKAKLRPRPLSHMDNNGLAGHPGIQQSSSFSGGEQRELPPYCNPEHTTLLTTERDHSPPSQGARKSMFTDDLHRLVDDWTKETVGPAAPKPSLNQIKQIQQVQELGGWPQATEVAPPGWFPVAPLNPQASPAPSSLTAPAPAQYTTGGSLSQWSGVGGPQQQQTHMPPVPQLQQSLHLQQAQPTHPLQIQPLIQTPLLSQSLSPVEPQTGQQQIPQQPHVGVRAPPQNQLALAQPGCLIPGSSNNAVVEPIDTGAAAAVSGPGGTFCFCSSSSSCSSSCSAAARPSSAKLHPTPPTSTLPLGQQ</sequence>
<evidence type="ECO:0000313" key="5">
    <source>
        <dbReference type="Proteomes" id="UP000314982"/>
    </source>
</evidence>
<dbReference type="Gene3D" id="3.10.20.90">
    <property type="entry name" value="Phosphatidylinositol 3-kinase Catalytic Subunit, Chain A, domain 1"/>
    <property type="match status" value="1"/>
</dbReference>
<evidence type="ECO:0000313" key="4">
    <source>
        <dbReference type="Ensembl" id="ENSHHUP00000011860.1"/>
    </source>
</evidence>
<feature type="region of interest" description="Disordered" evidence="2">
    <location>
        <begin position="938"/>
        <end position="1089"/>
    </location>
</feature>
<feature type="region of interest" description="Disordered" evidence="2">
    <location>
        <begin position="1124"/>
        <end position="1213"/>
    </location>
</feature>